<dbReference type="CDD" id="cd00727">
    <property type="entry name" value="malate_synt_A"/>
    <property type="match status" value="1"/>
</dbReference>
<dbReference type="NCBIfam" id="TIGR01344">
    <property type="entry name" value="malate_syn_A"/>
    <property type="match status" value="1"/>
</dbReference>
<evidence type="ECO:0000256" key="9">
    <source>
        <dbReference type="ARBA" id="ARBA00022840"/>
    </source>
</evidence>
<dbReference type="PANTHER" id="PTHR42902:SF1">
    <property type="entry name" value="MALATE SYNTHASE 1-RELATED"/>
    <property type="match status" value="1"/>
</dbReference>
<dbReference type="InterPro" id="IPR017441">
    <property type="entry name" value="Protein_kinase_ATP_BS"/>
</dbReference>
<keyword evidence="8" id="KW-0418">Kinase</keyword>
<dbReference type="PROSITE" id="PS50011">
    <property type="entry name" value="PROTEIN_KINASE_DOM"/>
    <property type="match status" value="1"/>
</dbReference>
<feature type="domain" description="Protein kinase" evidence="13">
    <location>
        <begin position="393"/>
        <end position="659"/>
    </location>
</feature>
<feature type="binding site" evidence="12">
    <location>
        <position position="420"/>
    </location>
    <ligand>
        <name>ATP</name>
        <dbReference type="ChEBI" id="CHEBI:30616"/>
    </ligand>
</feature>
<dbReference type="InterPro" id="IPR008271">
    <property type="entry name" value="Ser/Thr_kinase_AS"/>
</dbReference>
<feature type="active site" description="Proton acceptor" evidence="11">
    <location>
        <position position="827"/>
    </location>
</feature>
<comment type="catalytic activity">
    <reaction evidence="10">
        <text>glyoxylate + acetyl-CoA + H2O = (S)-malate + CoA + H(+)</text>
        <dbReference type="Rhea" id="RHEA:18181"/>
        <dbReference type="ChEBI" id="CHEBI:15377"/>
        <dbReference type="ChEBI" id="CHEBI:15378"/>
        <dbReference type="ChEBI" id="CHEBI:15589"/>
        <dbReference type="ChEBI" id="CHEBI:36655"/>
        <dbReference type="ChEBI" id="CHEBI:57287"/>
        <dbReference type="ChEBI" id="CHEBI:57288"/>
        <dbReference type="EC" id="2.3.3.9"/>
    </reaction>
</comment>
<evidence type="ECO:0000256" key="2">
    <source>
        <dbReference type="ARBA" id="ARBA00012636"/>
    </source>
</evidence>
<dbReference type="Gene3D" id="1.20.1220.12">
    <property type="entry name" value="Malate synthase, domain III"/>
    <property type="match status" value="1"/>
</dbReference>
<dbReference type="Proteomes" id="UP000785171">
    <property type="component" value="Unassembled WGS sequence"/>
</dbReference>
<dbReference type="InterPro" id="IPR019830">
    <property type="entry name" value="Malate_synthase_CS"/>
</dbReference>
<gene>
    <name evidence="15" type="ORF">BBO99_00001457</name>
    <name evidence="14" type="ORF">JM16_005118</name>
</gene>
<evidence type="ECO:0000256" key="7">
    <source>
        <dbReference type="ARBA" id="ARBA00022741"/>
    </source>
</evidence>
<evidence type="ECO:0000256" key="5">
    <source>
        <dbReference type="ARBA" id="ARBA00022532"/>
    </source>
</evidence>
<reference evidence="15 16" key="2">
    <citation type="submission" date="2018-07" db="EMBL/GenBank/DDBJ databases">
        <title>Genome sequencing of oomycete isolates from Chile give support for New Zealand origin for Phytophthora kernoviae and make available the first Nothophytophthora sp. genome.</title>
        <authorList>
            <person name="Studholme D.J."/>
            <person name="Sanfuentes E."/>
            <person name="Panda P."/>
            <person name="Hill R."/>
            <person name="Sambles C."/>
            <person name="Grant M."/>
            <person name="Williams N.M."/>
            <person name="Mcdougal R.L."/>
        </authorList>
    </citation>
    <scope>NUCLEOTIDE SEQUENCE [LARGE SCALE GENOMIC DNA]</scope>
    <source>
        <strain evidence="15">Chile4</strain>
    </source>
</reference>
<keyword evidence="9 12" id="KW-0067">ATP-binding</keyword>
<sequence>MVSIPITLGEGAGEASTAGSATASTCGVSDGDKAFGIQVIADPTCTAGGLGCYNDYCRYCKVVDTLKSSHLDSCTALGATFETNSSSSAGKEVLEVTTADVCTMTVSDGDAAVGINITTDESCANGGLGCLSNICRFCKAKNTTQSAYLADCPISNNVWWPPTSASTTPSIPFVCSRTVSSGDKGVGLDIVSDVRCGDGGVGCVDSACRFCKLFETTQSHSFLSCSDIPPAEYGSDINFVPIVAVNDTQVQELSEVPTDASTEMTSIPEACGDVELADGQAEGGIGVVLDTENCPQGLLSGCIGDTGCRYCKRFPTDVSEYLEYCADVNTSGVAYALSVTVSPLTHHFQSTTQAGTLVYVALAKKKHRVNPITDSRRIDDSVFFGLKVPFDEIEIESQIGTGTFGVVYKAFYKGKHIALKRLLAQRYSAKTVQDFKNELSILSILQHPNIVAFLGAVLSPPTLCLLTELCAGSLADLLQLARSQQLNITWGLTLEIALDCAKACAYLHALNPSVLHRDIKGENLLITEDFRCKLSDFGLSRSLDKNTSAQTMCGTPRWLAPEVFRGEDYSEKIDVYSYGIVLWELFCFKKPYLDKDAINLAYLVAHEDLRPELLPHIPEILHRIMKACWDPEPVQRPSFSTVIFLIEEAKNVVPLATYIAMSELNVNAANVRVLGHVSDPFRRVLTPDALRFLAFLHEQFEPRRQALLAARVQRQKELDAGVLPDFLPETKYIREGDWKVASIPADLADRRVEITGPVDRKMVINALNSGSKCYMADFEDSTAPTWFNQVDGQVNLVDAARKTISYTHPQTGKKYQLNDKIATLLVRPRGWHLDEAHVLVNGQIMSGSLFDFGLFFFHNAHELLSRGSGPYFYLPKLEHHLEAKLWNDVFVAAQGYLSIPQGSIRATVLVETIVAVFQMEEILYELRNHSSGLNCGRWDYIFSYIKKFRNHPKFVVPDRSSVSMTTPFMAAYVKLLVRTCHRRGAHAMGGMAAQIPVKNDPELNNKFMAAVTEDKSREVAAGHDGTWVAHPGLVKIAMDAFSKMSGPNQISFIPEAGKDITAAQLIEPPTGSITLKGLEENVDVSLVYTEAWLRGSGCIPLHNKMEDAATAEISRAQVWQWIRHSCKTVEGKTVTKPLVLDILKECVNKRSLNAASGNKWALGGDIVGKVLTGDDMVDFLTLPCYPRIVQFSSSI</sequence>
<dbReference type="InterPro" id="IPR046363">
    <property type="entry name" value="MS_N_TIM-barrel_dom"/>
</dbReference>
<name>A0A3R7H3Y9_9STRA</name>
<dbReference type="PANTHER" id="PTHR42902">
    <property type="entry name" value="MALATE SYNTHASE"/>
    <property type="match status" value="1"/>
</dbReference>
<evidence type="ECO:0000256" key="6">
    <source>
        <dbReference type="ARBA" id="ARBA00022679"/>
    </source>
</evidence>
<dbReference type="EMBL" id="MBDN02000021">
    <property type="protein sequence ID" value="RLN84246.1"/>
    <property type="molecule type" value="Genomic_DNA"/>
</dbReference>
<proteinExistence type="inferred from homology"/>
<dbReference type="Proteomes" id="UP000285624">
    <property type="component" value="Unassembled WGS sequence"/>
</dbReference>
<keyword evidence="4" id="KW-0723">Serine/threonine-protein kinase</keyword>
<dbReference type="GO" id="GO:0006099">
    <property type="term" value="P:tricarboxylic acid cycle"/>
    <property type="evidence" value="ECO:0007669"/>
    <property type="project" value="UniProtKB-KW"/>
</dbReference>
<dbReference type="SMART" id="SM00220">
    <property type="entry name" value="S_TKc"/>
    <property type="match status" value="1"/>
</dbReference>
<evidence type="ECO:0000259" key="13">
    <source>
        <dbReference type="PROSITE" id="PS50011"/>
    </source>
</evidence>
<dbReference type="Pfam" id="PF07714">
    <property type="entry name" value="PK_Tyr_Ser-Thr"/>
    <property type="match status" value="1"/>
</dbReference>
<dbReference type="FunFam" id="3.20.20.360:FF:000001">
    <property type="entry name" value="Malate synthase"/>
    <property type="match status" value="1"/>
</dbReference>
<evidence type="ECO:0000256" key="12">
    <source>
        <dbReference type="PROSITE-ProRule" id="PRU10141"/>
    </source>
</evidence>
<dbReference type="Pfam" id="PF20656">
    <property type="entry name" value="MS_N"/>
    <property type="match status" value="1"/>
</dbReference>
<keyword evidence="16" id="KW-1185">Reference proteome</keyword>
<dbReference type="InterPro" id="IPR001245">
    <property type="entry name" value="Ser-Thr/Tyr_kinase_cat_dom"/>
</dbReference>
<evidence type="ECO:0000313" key="15">
    <source>
        <dbReference type="EMBL" id="RLN84246.1"/>
    </source>
</evidence>
<dbReference type="Gene3D" id="1.10.510.10">
    <property type="entry name" value="Transferase(Phosphotransferase) domain 1"/>
    <property type="match status" value="1"/>
</dbReference>
<evidence type="ECO:0000256" key="11">
    <source>
        <dbReference type="PIRSR" id="PIRSR601465-50"/>
    </source>
</evidence>
<keyword evidence="5" id="KW-0816">Tricarboxylic acid cycle</keyword>
<evidence type="ECO:0000256" key="1">
    <source>
        <dbReference type="ARBA" id="ARBA00006394"/>
    </source>
</evidence>
<evidence type="ECO:0000256" key="4">
    <source>
        <dbReference type="ARBA" id="ARBA00022527"/>
    </source>
</evidence>
<dbReference type="FunFam" id="1.20.1220.12:FF:000001">
    <property type="entry name" value="Malate synthase"/>
    <property type="match status" value="1"/>
</dbReference>
<dbReference type="InterPro" id="IPR048356">
    <property type="entry name" value="MS_N"/>
</dbReference>
<dbReference type="CDD" id="cd13999">
    <property type="entry name" value="STKc_MAP3K-like"/>
    <property type="match status" value="1"/>
</dbReference>
<dbReference type="Gene3D" id="3.30.200.20">
    <property type="entry name" value="Phosphorylase Kinase, domain 1"/>
    <property type="match status" value="1"/>
</dbReference>
<dbReference type="InterPro" id="IPR011076">
    <property type="entry name" value="Malate_synth_sf"/>
</dbReference>
<protein>
    <recommendedName>
        <fullName evidence="2">malate synthase</fullName>
        <ecNumber evidence="2">2.3.3.9</ecNumber>
    </recommendedName>
</protein>
<feature type="active site" description="Proton donor" evidence="11">
    <location>
        <position position="1107"/>
    </location>
</feature>
<dbReference type="SUPFAM" id="SSF56112">
    <property type="entry name" value="Protein kinase-like (PK-like)"/>
    <property type="match status" value="1"/>
</dbReference>
<dbReference type="InterPro" id="IPR000719">
    <property type="entry name" value="Prot_kinase_dom"/>
</dbReference>
<dbReference type="STRING" id="325452.A0A3R7H3Y9"/>
<dbReference type="InterPro" id="IPR001465">
    <property type="entry name" value="Malate_synthase_TIM"/>
</dbReference>
<evidence type="ECO:0000256" key="10">
    <source>
        <dbReference type="ARBA" id="ARBA00047918"/>
    </source>
</evidence>
<comment type="caution">
    <text evidence="15">The sequence shown here is derived from an EMBL/GenBank/DDBJ whole genome shotgun (WGS) entry which is preliminary data.</text>
</comment>
<dbReference type="GO" id="GO:0004674">
    <property type="term" value="F:protein serine/threonine kinase activity"/>
    <property type="evidence" value="ECO:0007669"/>
    <property type="project" value="UniProtKB-KW"/>
</dbReference>
<dbReference type="InterPro" id="IPR044856">
    <property type="entry name" value="Malate_synth_C_sf"/>
</dbReference>
<dbReference type="InterPro" id="IPR006252">
    <property type="entry name" value="Malate_synthA"/>
</dbReference>
<accession>A0A3R7H3Y9</accession>
<dbReference type="GO" id="GO:0005524">
    <property type="term" value="F:ATP binding"/>
    <property type="evidence" value="ECO:0007669"/>
    <property type="project" value="UniProtKB-UniRule"/>
</dbReference>
<reference evidence="14" key="1">
    <citation type="journal article" date="2015" name="Genom Data">
        <title>Genome sequences of six Phytophthora species associated with forests in New Zealand.</title>
        <authorList>
            <person name="Studholme D.J."/>
            <person name="McDougal R.L."/>
            <person name="Sambles C."/>
            <person name="Hansen E."/>
            <person name="Hardy G."/>
            <person name="Grant M."/>
            <person name="Ganley R.J."/>
            <person name="Williams N.M."/>
        </authorList>
    </citation>
    <scope>NUCLEOTIDE SEQUENCE</scope>
    <source>
        <strain evidence="14">NZFS 2646</strain>
    </source>
</reference>
<evidence type="ECO:0000313" key="16">
    <source>
        <dbReference type="Proteomes" id="UP000285624"/>
    </source>
</evidence>
<dbReference type="InterPro" id="IPR048355">
    <property type="entry name" value="MS_C"/>
</dbReference>
<keyword evidence="7 12" id="KW-0547">Nucleotide-binding</keyword>
<keyword evidence="6" id="KW-0808">Transferase</keyword>
<reference evidence="14" key="3">
    <citation type="submission" date="2020-06" db="EMBL/GenBank/DDBJ databases">
        <authorList>
            <person name="Studholme D.J."/>
        </authorList>
    </citation>
    <scope>NUCLEOTIDE SEQUENCE</scope>
    <source>
        <strain evidence="14">NZFS 2646</strain>
    </source>
</reference>
<dbReference type="PROSITE" id="PS00108">
    <property type="entry name" value="PROTEIN_KINASE_ST"/>
    <property type="match status" value="1"/>
</dbReference>
<dbReference type="SUPFAM" id="SSF51645">
    <property type="entry name" value="Malate synthase G"/>
    <property type="match status" value="1"/>
</dbReference>
<dbReference type="PROSITE" id="PS00510">
    <property type="entry name" value="MALATE_SYNTHASE"/>
    <property type="match status" value="1"/>
</dbReference>
<dbReference type="Pfam" id="PF20659">
    <property type="entry name" value="MS_C"/>
    <property type="match status" value="1"/>
</dbReference>
<dbReference type="PRINTS" id="PR00109">
    <property type="entry name" value="TYRKINASE"/>
</dbReference>
<dbReference type="InterPro" id="IPR011009">
    <property type="entry name" value="Kinase-like_dom_sf"/>
</dbReference>
<dbReference type="EMBL" id="JPWV03000126">
    <property type="protein sequence ID" value="KAG2523949.1"/>
    <property type="molecule type" value="Genomic_DNA"/>
</dbReference>
<dbReference type="EC" id="2.3.3.9" evidence="2"/>
<organism evidence="15 16">
    <name type="scientific">Phytophthora kernoviae</name>
    <dbReference type="NCBI Taxonomy" id="325452"/>
    <lineage>
        <taxon>Eukaryota</taxon>
        <taxon>Sar</taxon>
        <taxon>Stramenopiles</taxon>
        <taxon>Oomycota</taxon>
        <taxon>Peronosporomycetes</taxon>
        <taxon>Peronosporales</taxon>
        <taxon>Peronosporaceae</taxon>
        <taxon>Phytophthora</taxon>
    </lineage>
</organism>
<dbReference type="GO" id="GO:0006097">
    <property type="term" value="P:glyoxylate cycle"/>
    <property type="evidence" value="ECO:0007669"/>
    <property type="project" value="UniProtKB-KW"/>
</dbReference>
<keyword evidence="3" id="KW-0329">Glyoxylate bypass</keyword>
<dbReference type="Gene3D" id="3.20.20.360">
    <property type="entry name" value="Malate synthase, domain 3"/>
    <property type="match status" value="1"/>
</dbReference>
<evidence type="ECO:0000256" key="8">
    <source>
        <dbReference type="ARBA" id="ARBA00022777"/>
    </source>
</evidence>
<dbReference type="AlphaFoldDB" id="A0A3R7H3Y9"/>
<dbReference type="GO" id="GO:0005737">
    <property type="term" value="C:cytoplasm"/>
    <property type="evidence" value="ECO:0007669"/>
    <property type="project" value="TreeGrafter"/>
</dbReference>
<dbReference type="GO" id="GO:0004474">
    <property type="term" value="F:malate synthase activity"/>
    <property type="evidence" value="ECO:0007669"/>
    <property type="project" value="UniProtKB-EC"/>
</dbReference>
<dbReference type="Pfam" id="PF01274">
    <property type="entry name" value="MS_TIM-barrel"/>
    <property type="match status" value="1"/>
</dbReference>
<evidence type="ECO:0000256" key="3">
    <source>
        <dbReference type="ARBA" id="ARBA00022435"/>
    </source>
</evidence>
<evidence type="ECO:0000313" key="14">
    <source>
        <dbReference type="EMBL" id="KAG2523949.1"/>
    </source>
</evidence>
<dbReference type="PROSITE" id="PS00107">
    <property type="entry name" value="PROTEIN_KINASE_ATP"/>
    <property type="match status" value="1"/>
</dbReference>
<dbReference type="FunFam" id="3.30.200.20:FF:000180">
    <property type="entry name" value="serine/threonine-protein kinase STY46-like"/>
    <property type="match status" value="1"/>
</dbReference>
<comment type="similarity">
    <text evidence="1">Belongs to the malate synthase family.</text>
</comment>